<keyword evidence="4" id="KW-1185">Reference proteome</keyword>
<evidence type="ECO:0000313" key="2">
    <source>
        <dbReference type="EMBL" id="MBD8769991.1"/>
    </source>
</evidence>
<dbReference type="EMBL" id="CP134081">
    <property type="protein sequence ID" value="WNC07896.1"/>
    <property type="molecule type" value="Genomic_DNA"/>
</dbReference>
<dbReference type="AlphaFoldDB" id="A0AAJ6LW24"/>
<reference evidence="2 4" key="1">
    <citation type="journal article" date="2020" name="FEMS Microbiol. Ecol.">
        <title>Temporal dynamics of bacterial communities during seed development and maturation.</title>
        <authorList>
            <person name="Chesneau G."/>
            <person name="Torres-Cortes G."/>
            <person name="Briand M."/>
            <person name="Darrasse A."/>
            <person name="Preveaux A."/>
            <person name="Marais C."/>
            <person name="Jacques M.A."/>
            <person name="Shade A."/>
            <person name="Barret M."/>
        </authorList>
    </citation>
    <scope>NUCLEOTIDE SEQUENCE [LARGE SCALE GENOMIC DNA]</scope>
    <source>
        <strain evidence="2 4">CFBP13599</strain>
    </source>
</reference>
<feature type="region of interest" description="Disordered" evidence="1">
    <location>
        <begin position="21"/>
        <end position="57"/>
    </location>
</feature>
<dbReference type="RefSeq" id="WP_161804287.1">
    <property type="nucleotide sequence ID" value="NZ_CP134081.1"/>
</dbReference>
<protein>
    <submittedName>
        <fullName evidence="3">Uncharacterized protein</fullName>
    </submittedName>
</protein>
<accession>A0AAJ6LW24</accession>
<feature type="compositionally biased region" description="Acidic residues" evidence="1">
    <location>
        <begin position="32"/>
        <end position="49"/>
    </location>
</feature>
<sequence length="57" mass="5792">MNTDIDPIPLIGQAEADPLADDLTSDGAALNDADDGEPEVLPDDPDIDGADASTEPS</sequence>
<evidence type="ECO:0000313" key="5">
    <source>
        <dbReference type="Proteomes" id="UP001258207"/>
    </source>
</evidence>
<evidence type="ECO:0000313" key="3">
    <source>
        <dbReference type="EMBL" id="WNC07896.1"/>
    </source>
</evidence>
<dbReference type="EMBL" id="JACYWZ010000003">
    <property type="protein sequence ID" value="MBD8769991.1"/>
    <property type="molecule type" value="Genomic_DNA"/>
</dbReference>
<dbReference type="Proteomes" id="UP000620025">
    <property type="component" value="Unassembled WGS sequence"/>
</dbReference>
<proteinExistence type="predicted"/>
<name>A0AAJ6LW24_9PSED</name>
<reference evidence="3" key="2">
    <citation type="submission" date="2023-09" db="EMBL/GenBank/DDBJ databases">
        <title>First report of Pseudomonas coleopterorum DJ13 causing leaf spot on Rhododendron pulchrum Sweet in China.</title>
        <authorList>
            <person name="Zhang Y."/>
        </authorList>
    </citation>
    <scope>NUCLEOTIDE SEQUENCE</scope>
    <source>
        <strain evidence="3">DJ13</strain>
    </source>
</reference>
<evidence type="ECO:0000313" key="4">
    <source>
        <dbReference type="Proteomes" id="UP000620025"/>
    </source>
</evidence>
<organism evidence="3 5">
    <name type="scientific">Pseudomonas coleopterorum</name>
    <dbReference type="NCBI Taxonomy" id="1605838"/>
    <lineage>
        <taxon>Bacteria</taxon>
        <taxon>Pseudomonadati</taxon>
        <taxon>Pseudomonadota</taxon>
        <taxon>Gammaproteobacteria</taxon>
        <taxon>Pseudomonadales</taxon>
        <taxon>Pseudomonadaceae</taxon>
        <taxon>Pseudomonas</taxon>
    </lineage>
</organism>
<evidence type="ECO:0000256" key="1">
    <source>
        <dbReference type="SAM" id="MobiDB-lite"/>
    </source>
</evidence>
<gene>
    <name evidence="2" type="ORF">IFT38_10590</name>
    <name evidence="3" type="ORF">RI108_11160</name>
</gene>
<dbReference type="Proteomes" id="UP001258207">
    <property type="component" value="Chromosome"/>
</dbReference>